<evidence type="ECO:0000313" key="10">
    <source>
        <dbReference type="Proteomes" id="UP000824247"/>
    </source>
</evidence>
<dbReference type="InterPro" id="IPR015946">
    <property type="entry name" value="KH_dom-like_a/b"/>
</dbReference>
<dbReference type="GO" id="GO:0003700">
    <property type="term" value="F:DNA-binding transcription factor activity"/>
    <property type="evidence" value="ECO:0007669"/>
    <property type="project" value="InterPro"/>
</dbReference>
<dbReference type="Pfam" id="PF13184">
    <property type="entry name" value="KH_NusA_1st"/>
    <property type="match status" value="1"/>
</dbReference>
<dbReference type="InterPro" id="IPR058582">
    <property type="entry name" value="KH_NusA_2nd"/>
</dbReference>
<dbReference type="GO" id="GO:0005829">
    <property type="term" value="C:cytosol"/>
    <property type="evidence" value="ECO:0007669"/>
    <property type="project" value="TreeGrafter"/>
</dbReference>
<evidence type="ECO:0000259" key="8">
    <source>
        <dbReference type="Pfam" id="PF26594"/>
    </source>
</evidence>
<dbReference type="InterPro" id="IPR025249">
    <property type="entry name" value="TF_NusA_KH_1st"/>
</dbReference>
<keyword evidence="4" id="KW-0805">Transcription regulation</keyword>
<evidence type="ECO:0000259" key="6">
    <source>
        <dbReference type="Pfam" id="PF08529"/>
    </source>
</evidence>
<keyword evidence="2" id="KW-0963">Cytoplasm</keyword>
<keyword evidence="5" id="KW-0804">Transcription</keyword>
<dbReference type="PANTHER" id="PTHR22648">
    <property type="entry name" value="TRANSCRIPTION TERMINATION FACTOR NUSA"/>
    <property type="match status" value="1"/>
</dbReference>
<dbReference type="GO" id="GO:0031564">
    <property type="term" value="P:transcription antitermination"/>
    <property type="evidence" value="ECO:0007669"/>
    <property type="project" value="InterPro"/>
</dbReference>
<dbReference type="Gene3D" id="3.30.1480.10">
    <property type="entry name" value="NusA, N-terminal domain"/>
    <property type="match status" value="1"/>
</dbReference>
<evidence type="ECO:0000256" key="4">
    <source>
        <dbReference type="ARBA" id="ARBA00023015"/>
    </source>
</evidence>
<evidence type="ECO:0000256" key="3">
    <source>
        <dbReference type="ARBA" id="ARBA00022884"/>
    </source>
</evidence>
<keyword evidence="3" id="KW-0694">RNA-binding</keyword>
<reference evidence="9" key="2">
    <citation type="submission" date="2021-04" db="EMBL/GenBank/DDBJ databases">
        <authorList>
            <person name="Gilroy R."/>
        </authorList>
    </citation>
    <scope>NUCLEOTIDE SEQUENCE</scope>
    <source>
        <strain evidence="9">A5-1222</strain>
    </source>
</reference>
<dbReference type="InterPro" id="IPR013735">
    <property type="entry name" value="TF_NusA_N"/>
</dbReference>
<evidence type="ECO:0000256" key="2">
    <source>
        <dbReference type="ARBA" id="ARBA00022490"/>
    </source>
</evidence>
<dbReference type="SUPFAM" id="SSF69705">
    <property type="entry name" value="Transcription factor NusA, N-terminal domain"/>
    <property type="match status" value="1"/>
</dbReference>
<gene>
    <name evidence="9" type="ORF">H9897_02405</name>
</gene>
<organism evidence="9 10">
    <name type="scientific">Candidatus Ureaplasma intestinipullorum</name>
    <dbReference type="NCBI Taxonomy" id="2838770"/>
    <lineage>
        <taxon>Bacteria</taxon>
        <taxon>Bacillati</taxon>
        <taxon>Mycoplasmatota</taxon>
        <taxon>Mycoplasmoidales</taxon>
        <taxon>Mycoplasmoidaceae</taxon>
        <taxon>Ureaplasma</taxon>
    </lineage>
</organism>
<evidence type="ECO:0000256" key="1">
    <source>
        <dbReference type="ARBA" id="ARBA00022472"/>
    </source>
</evidence>
<feature type="domain" description="NusA-like second KH" evidence="8">
    <location>
        <begin position="307"/>
        <end position="364"/>
    </location>
</feature>
<dbReference type="InterPro" id="IPR036555">
    <property type="entry name" value="NusA_N_sf"/>
</dbReference>
<dbReference type="SUPFAM" id="SSF54814">
    <property type="entry name" value="Prokaryotic type KH domain (KH-domain type II)"/>
    <property type="match status" value="2"/>
</dbReference>
<evidence type="ECO:0000256" key="5">
    <source>
        <dbReference type="ARBA" id="ARBA00023163"/>
    </source>
</evidence>
<feature type="domain" description="Transcription factor NusA N-terminal" evidence="6">
    <location>
        <begin position="9"/>
        <end position="128"/>
    </location>
</feature>
<dbReference type="AlphaFoldDB" id="A0A9E2KX09"/>
<dbReference type="Gene3D" id="3.30.300.20">
    <property type="match status" value="2"/>
</dbReference>
<feature type="domain" description="Transcription factor NusA first KH" evidence="7">
    <location>
        <begin position="217"/>
        <end position="295"/>
    </location>
</feature>
<keyword evidence="1" id="KW-0806">Transcription termination</keyword>
<dbReference type="Pfam" id="PF26594">
    <property type="entry name" value="KH_NusA_2nd"/>
    <property type="match status" value="1"/>
</dbReference>
<protein>
    <recommendedName>
        <fullName evidence="11">Transcription termination/antitermination protein NusA</fullName>
    </recommendedName>
</protein>
<name>A0A9E2KX09_9BACT</name>
<dbReference type="GO" id="GO:0003723">
    <property type="term" value="F:RNA binding"/>
    <property type="evidence" value="ECO:0007669"/>
    <property type="project" value="UniProtKB-KW"/>
</dbReference>
<sequence>MENNFNNLLLAAINNIAKEKKIDKEIIRDFLLESIKKAFIKSTYEDNIELSLDLDTGKLEALKLFTVVEDDDNFDEYINILENDSRIKDKNLKLGDIYKESFDISKEFRPQQVGQILQSFKQKITEISNQRVYKSWTPMINEVIMAEIEKEDKRGNFYTINLENQYDKFGNALEPTLGFLGKKELNPLEELDVSKKYHFVISEIKEQSKFCPVILSRASEKLVEYYMSLEIPEIDDGSINIVKSARIAGFKTKVLVQPKVKLPIEAASICVGPKGSRVKNISELIGGEKVEIINYNPNLIIQLTLLFDKTKIIGIDVSNDEKQVTIVANSDAILSMIGKKGNNVKLASMLLGCSINIINQQDAQALGIKFTNINDIEKLNNNEEIVEIENNKINDEEINFMNLDENDINDLVNESNDDLFDLDNENIEEFNDAFKDELEKVFNK</sequence>
<dbReference type="GO" id="GO:0006353">
    <property type="term" value="P:DNA-templated transcription termination"/>
    <property type="evidence" value="ECO:0007669"/>
    <property type="project" value="UniProtKB-KW"/>
</dbReference>
<dbReference type="InterPro" id="IPR009019">
    <property type="entry name" value="KH_sf_prok-type"/>
</dbReference>
<proteinExistence type="predicted"/>
<accession>A0A9E2KX09</accession>
<evidence type="ECO:0000313" key="9">
    <source>
        <dbReference type="EMBL" id="MBU3830984.1"/>
    </source>
</evidence>
<dbReference type="EMBL" id="JAHLFM010000038">
    <property type="protein sequence ID" value="MBU3830984.1"/>
    <property type="molecule type" value="Genomic_DNA"/>
</dbReference>
<dbReference type="Proteomes" id="UP000824247">
    <property type="component" value="Unassembled WGS sequence"/>
</dbReference>
<evidence type="ECO:0000259" key="7">
    <source>
        <dbReference type="Pfam" id="PF13184"/>
    </source>
</evidence>
<dbReference type="InterPro" id="IPR030842">
    <property type="entry name" value="TF_NusA_bacterial"/>
</dbReference>
<comment type="caution">
    <text evidence="9">The sequence shown here is derived from an EMBL/GenBank/DDBJ whole genome shotgun (WGS) entry which is preliminary data.</text>
</comment>
<reference evidence="9" key="1">
    <citation type="journal article" date="2021" name="PeerJ">
        <title>Extensive microbial diversity within the chicken gut microbiome revealed by metagenomics and culture.</title>
        <authorList>
            <person name="Gilroy R."/>
            <person name="Ravi A."/>
            <person name="Getino M."/>
            <person name="Pursley I."/>
            <person name="Horton D.L."/>
            <person name="Alikhan N.F."/>
            <person name="Baker D."/>
            <person name="Gharbi K."/>
            <person name="Hall N."/>
            <person name="Watson M."/>
            <person name="Adriaenssens E.M."/>
            <person name="Foster-Nyarko E."/>
            <person name="Jarju S."/>
            <person name="Secka A."/>
            <person name="Antonio M."/>
            <person name="Oren A."/>
            <person name="Chaudhuri R.R."/>
            <person name="La Ragione R."/>
            <person name="Hildebrand F."/>
            <person name="Pallen M.J."/>
        </authorList>
    </citation>
    <scope>NUCLEOTIDE SEQUENCE</scope>
    <source>
        <strain evidence="9">A5-1222</strain>
    </source>
</reference>
<evidence type="ECO:0008006" key="11">
    <source>
        <dbReference type="Google" id="ProtNLM"/>
    </source>
</evidence>
<dbReference type="PANTHER" id="PTHR22648:SF0">
    <property type="entry name" value="TRANSCRIPTION TERMINATION_ANTITERMINATION PROTEIN NUSA"/>
    <property type="match status" value="1"/>
</dbReference>
<dbReference type="Pfam" id="PF08529">
    <property type="entry name" value="NusA_N"/>
    <property type="match status" value="1"/>
</dbReference>